<evidence type="ECO:0000313" key="2">
    <source>
        <dbReference type="Proteomes" id="UP000467840"/>
    </source>
</evidence>
<dbReference type="Proteomes" id="UP000467840">
    <property type="component" value="Chromosome 15"/>
</dbReference>
<dbReference type="InterPro" id="IPR027417">
    <property type="entry name" value="P-loop_NTPase"/>
</dbReference>
<dbReference type="PANTHER" id="PTHR43868">
    <property type="entry name" value="OS02G0711200 PROTEIN"/>
    <property type="match status" value="1"/>
</dbReference>
<protein>
    <submittedName>
        <fullName evidence="1">Uncharacterized protein</fullName>
    </submittedName>
</protein>
<name>A0A6A6MUQ8_HEVBR</name>
<evidence type="ECO:0000313" key="1">
    <source>
        <dbReference type="EMBL" id="KAF2316158.1"/>
    </source>
</evidence>
<proteinExistence type="predicted"/>
<gene>
    <name evidence="1" type="ORF">GH714_041497</name>
</gene>
<sequence length="81" mass="8603">MNLSGRGSKLNGIASAEIWNILDKMLELRSSAFSDPCKFGCFLVMDPNNPTSVNSATRYWGCAIQAGAQVSGAFGIAPPHI</sequence>
<reference evidence="1 2" key="1">
    <citation type="journal article" date="2020" name="Mol. Plant">
        <title>The Chromosome-Based Rubber Tree Genome Provides New Insights into Spurge Genome Evolution and Rubber Biosynthesis.</title>
        <authorList>
            <person name="Liu J."/>
            <person name="Shi C."/>
            <person name="Shi C.C."/>
            <person name="Li W."/>
            <person name="Zhang Q.J."/>
            <person name="Zhang Y."/>
            <person name="Li K."/>
            <person name="Lu H.F."/>
            <person name="Shi C."/>
            <person name="Zhu S.T."/>
            <person name="Xiao Z.Y."/>
            <person name="Nan H."/>
            <person name="Yue Y."/>
            <person name="Zhu X.G."/>
            <person name="Wu Y."/>
            <person name="Hong X.N."/>
            <person name="Fan G.Y."/>
            <person name="Tong Y."/>
            <person name="Zhang D."/>
            <person name="Mao C.L."/>
            <person name="Liu Y.L."/>
            <person name="Hao S.J."/>
            <person name="Liu W.Q."/>
            <person name="Lv M.Q."/>
            <person name="Zhang H.B."/>
            <person name="Liu Y."/>
            <person name="Hu-Tang G.R."/>
            <person name="Wang J.P."/>
            <person name="Wang J.H."/>
            <person name="Sun Y.H."/>
            <person name="Ni S.B."/>
            <person name="Chen W.B."/>
            <person name="Zhang X.C."/>
            <person name="Jiao Y.N."/>
            <person name="Eichler E.E."/>
            <person name="Li G.H."/>
            <person name="Liu X."/>
            <person name="Gao L.Z."/>
        </authorList>
    </citation>
    <scope>NUCLEOTIDE SEQUENCE [LARGE SCALE GENOMIC DNA]</scope>
    <source>
        <strain evidence="2">cv. GT1</strain>
        <tissue evidence="1">Leaf</tissue>
    </source>
</reference>
<keyword evidence="2" id="KW-1185">Reference proteome</keyword>
<organism evidence="1 2">
    <name type="scientific">Hevea brasiliensis</name>
    <name type="common">Para rubber tree</name>
    <name type="synonym">Siphonia brasiliensis</name>
    <dbReference type="NCBI Taxonomy" id="3981"/>
    <lineage>
        <taxon>Eukaryota</taxon>
        <taxon>Viridiplantae</taxon>
        <taxon>Streptophyta</taxon>
        <taxon>Embryophyta</taxon>
        <taxon>Tracheophyta</taxon>
        <taxon>Spermatophyta</taxon>
        <taxon>Magnoliopsida</taxon>
        <taxon>eudicotyledons</taxon>
        <taxon>Gunneridae</taxon>
        <taxon>Pentapetalae</taxon>
        <taxon>rosids</taxon>
        <taxon>fabids</taxon>
        <taxon>Malpighiales</taxon>
        <taxon>Euphorbiaceae</taxon>
        <taxon>Crotonoideae</taxon>
        <taxon>Micrandreae</taxon>
        <taxon>Hevea</taxon>
    </lineage>
</organism>
<dbReference type="Gene3D" id="3.40.50.300">
    <property type="entry name" value="P-loop containing nucleotide triphosphate hydrolases"/>
    <property type="match status" value="1"/>
</dbReference>
<dbReference type="EMBL" id="JAAGAX010000005">
    <property type="protein sequence ID" value="KAF2316158.1"/>
    <property type="molecule type" value="Genomic_DNA"/>
</dbReference>
<dbReference type="AlphaFoldDB" id="A0A6A6MUQ8"/>
<dbReference type="PANTHER" id="PTHR43868:SF1">
    <property type="entry name" value="P-LOOP CONTAINING NUCLEOSIDE TRIPHOSPHATE HYDROLASES SUPERFAMILY PROTEIN"/>
    <property type="match status" value="1"/>
</dbReference>
<accession>A0A6A6MUQ8</accession>
<dbReference type="InterPro" id="IPR053262">
    <property type="entry name" value="ArsA_ATPase-like"/>
</dbReference>
<comment type="caution">
    <text evidence="1">The sequence shown here is derived from an EMBL/GenBank/DDBJ whole genome shotgun (WGS) entry which is preliminary data.</text>
</comment>